<comment type="similarity">
    <text evidence="1">Belongs to the 'GDSL' lipolytic enzyme family.</text>
</comment>
<dbReference type="EMBL" id="MTKT01005034">
    <property type="protein sequence ID" value="OWM68413.1"/>
    <property type="molecule type" value="Genomic_DNA"/>
</dbReference>
<evidence type="ECO:0008006" key="6">
    <source>
        <dbReference type="Google" id="ProtNLM"/>
    </source>
</evidence>
<accession>A0A218W793</accession>
<keyword evidence="2 3" id="KW-0732">Signal</keyword>
<evidence type="ECO:0000256" key="3">
    <source>
        <dbReference type="SAM" id="SignalP"/>
    </source>
</evidence>
<organism evidence="4 5">
    <name type="scientific">Punica granatum</name>
    <name type="common">Pomegranate</name>
    <dbReference type="NCBI Taxonomy" id="22663"/>
    <lineage>
        <taxon>Eukaryota</taxon>
        <taxon>Viridiplantae</taxon>
        <taxon>Streptophyta</taxon>
        <taxon>Embryophyta</taxon>
        <taxon>Tracheophyta</taxon>
        <taxon>Spermatophyta</taxon>
        <taxon>Magnoliopsida</taxon>
        <taxon>eudicotyledons</taxon>
        <taxon>Gunneridae</taxon>
        <taxon>Pentapetalae</taxon>
        <taxon>rosids</taxon>
        <taxon>malvids</taxon>
        <taxon>Myrtales</taxon>
        <taxon>Lythraceae</taxon>
        <taxon>Punica</taxon>
    </lineage>
</organism>
<dbReference type="InterPro" id="IPR036514">
    <property type="entry name" value="SGNH_hydro_sf"/>
</dbReference>
<evidence type="ECO:0000313" key="5">
    <source>
        <dbReference type="Proteomes" id="UP000197138"/>
    </source>
</evidence>
<dbReference type="PROSITE" id="PS01098">
    <property type="entry name" value="LIPASE_GDSL_SER"/>
    <property type="match status" value="1"/>
</dbReference>
<gene>
    <name evidence="4" type="ORF">CDL15_Pgr004895</name>
</gene>
<dbReference type="PANTHER" id="PTHR45966:SF12">
    <property type="entry name" value="GDSL ESTERASE_LIPASE 1-LIKE ISOFORM X2"/>
    <property type="match status" value="1"/>
</dbReference>
<dbReference type="CDD" id="cd01837">
    <property type="entry name" value="SGNH_plant_lipase_like"/>
    <property type="match status" value="1"/>
</dbReference>
<protein>
    <recommendedName>
        <fullName evidence="6">GDSL esterase/lipase 2-like</fullName>
    </recommendedName>
</protein>
<dbReference type="Proteomes" id="UP000197138">
    <property type="component" value="Unassembled WGS sequence"/>
</dbReference>
<proteinExistence type="inferred from homology"/>
<sequence>MMERSTAVIGTFLTLWAVLVVRGQCHTPFFIFGDSLMDAGNNQYYPLSTQPARVWPFGMTFPFHGSGRVCDGRLVPDFLAQYANMPFIKPYLEPGFTNYTDGANFASAGAAVLAENSPNAIFLKLQLSYFEHVKKKLEQQEGHKKTQELLSKAVYLLSMGGNDYMKVGNPKPGEVPLTASEKKEYVTIVLGNITSTVKKVYAMGGRKFLFQAVGPLGCMPATRVGPGAEGCSHEVMSLAKMHNTAMSNVLRKIEKTLPGFKYSMFDYFSTLASITNYAPKYGFKEGQAACCGSGHFNGGFTCANTTAGFNLCHDPTKYVWFDGAHPSDSANKFLSALFWSGPLKVVWPRGAKELFHMP</sequence>
<dbReference type="GO" id="GO:0016298">
    <property type="term" value="F:lipase activity"/>
    <property type="evidence" value="ECO:0007669"/>
    <property type="project" value="InterPro"/>
</dbReference>
<dbReference type="Gene3D" id="3.40.50.1110">
    <property type="entry name" value="SGNH hydrolase"/>
    <property type="match status" value="1"/>
</dbReference>
<feature type="chain" id="PRO_5012352248" description="GDSL esterase/lipase 2-like" evidence="3">
    <location>
        <begin position="24"/>
        <end position="358"/>
    </location>
</feature>
<evidence type="ECO:0000256" key="1">
    <source>
        <dbReference type="ARBA" id="ARBA00008668"/>
    </source>
</evidence>
<dbReference type="SUPFAM" id="SSF52266">
    <property type="entry name" value="SGNH hydrolase"/>
    <property type="match status" value="1"/>
</dbReference>
<comment type="caution">
    <text evidence="4">The sequence shown here is derived from an EMBL/GenBank/DDBJ whole genome shotgun (WGS) entry which is preliminary data.</text>
</comment>
<evidence type="ECO:0000313" key="4">
    <source>
        <dbReference type="EMBL" id="OWM68413.1"/>
    </source>
</evidence>
<feature type="signal peptide" evidence="3">
    <location>
        <begin position="1"/>
        <end position="23"/>
    </location>
</feature>
<dbReference type="InterPro" id="IPR001087">
    <property type="entry name" value="GDSL"/>
</dbReference>
<name>A0A218W793_PUNGR</name>
<dbReference type="PANTHER" id="PTHR45966">
    <property type="entry name" value="GDSL-LIKE LIPASE/ACYLHYDROLASE"/>
    <property type="match status" value="1"/>
</dbReference>
<dbReference type="GO" id="GO:0006629">
    <property type="term" value="P:lipid metabolic process"/>
    <property type="evidence" value="ECO:0007669"/>
    <property type="project" value="InterPro"/>
</dbReference>
<dbReference type="InterPro" id="IPR035669">
    <property type="entry name" value="SGNH_plant_lipase-like"/>
</dbReference>
<reference evidence="5" key="1">
    <citation type="journal article" date="2017" name="Plant J.">
        <title>The pomegranate (Punica granatum L.) genome and the genomics of punicalagin biosynthesis.</title>
        <authorList>
            <person name="Qin G."/>
            <person name="Xu C."/>
            <person name="Ming R."/>
            <person name="Tang H."/>
            <person name="Guyot R."/>
            <person name="Kramer E.M."/>
            <person name="Hu Y."/>
            <person name="Yi X."/>
            <person name="Qi Y."/>
            <person name="Xu X."/>
            <person name="Gao Z."/>
            <person name="Pan H."/>
            <person name="Jian J."/>
            <person name="Tian Y."/>
            <person name="Yue Z."/>
            <person name="Xu Y."/>
        </authorList>
    </citation>
    <scope>NUCLEOTIDE SEQUENCE [LARGE SCALE GENOMIC DNA]</scope>
    <source>
        <strain evidence="5">cv. Dabenzi</strain>
    </source>
</reference>
<evidence type="ECO:0000256" key="2">
    <source>
        <dbReference type="ARBA" id="ARBA00022729"/>
    </source>
</evidence>
<dbReference type="AlphaFoldDB" id="A0A218W793"/>
<dbReference type="InterPro" id="IPR044552">
    <property type="entry name" value="GLIP1-5/GLL25"/>
</dbReference>
<dbReference type="Pfam" id="PF00657">
    <property type="entry name" value="Lipase_GDSL"/>
    <property type="match status" value="1"/>
</dbReference>
<dbReference type="InterPro" id="IPR008265">
    <property type="entry name" value="Lipase_GDSL_AS"/>
</dbReference>